<evidence type="ECO:0000313" key="2">
    <source>
        <dbReference type="EnsemblProtists" id="PYU1_T003716"/>
    </source>
</evidence>
<organism evidence="2 3">
    <name type="scientific">Globisporangium ultimum (strain ATCC 200006 / CBS 805.95 / DAOM BR144)</name>
    <name type="common">Pythium ultimum</name>
    <dbReference type="NCBI Taxonomy" id="431595"/>
    <lineage>
        <taxon>Eukaryota</taxon>
        <taxon>Sar</taxon>
        <taxon>Stramenopiles</taxon>
        <taxon>Oomycota</taxon>
        <taxon>Peronosporomycetes</taxon>
        <taxon>Pythiales</taxon>
        <taxon>Pythiaceae</taxon>
        <taxon>Globisporangium</taxon>
    </lineage>
</organism>
<evidence type="ECO:0000313" key="3">
    <source>
        <dbReference type="Proteomes" id="UP000019132"/>
    </source>
</evidence>
<feature type="region of interest" description="Disordered" evidence="1">
    <location>
        <begin position="1"/>
        <end position="51"/>
    </location>
</feature>
<proteinExistence type="predicted"/>
<accession>K3WFH5</accession>
<reference evidence="3" key="1">
    <citation type="journal article" date="2010" name="Genome Biol.">
        <title>Genome sequence of the necrotrophic plant pathogen Pythium ultimum reveals original pathogenicity mechanisms and effector repertoire.</title>
        <authorList>
            <person name="Levesque C.A."/>
            <person name="Brouwer H."/>
            <person name="Cano L."/>
            <person name="Hamilton J.P."/>
            <person name="Holt C."/>
            <person name="Huitema E."/>
            <person name="Raffaele S."/>
            <person name="Robideau G.P."/>
            <person name="Thines M."/>
            <person name="Win J."/>
            <person name="Zerillo M.M."/>
            <person name="Beakes G.W."/>
            <person name="Boore J.L."/>
            <person name="Busam D."/>
            <person name="Dumas B."/>
            <person name="Ferriera S."/>
            <person name="Fuerstenberg S.I."/>
            <person name="Gachon C.M."/>
            <person name="Gaulin E."/>
            <person name="Govers F."/>
            <person name="Grenville-Briggs L."/>
            <person name="Horner N."/>
            <person name="Hostetler J."/>
            <person name="Jiang R.H."/>
            <person name="Johnson J."/>
            <person name="Krajaejun T."/>
            <person name="Lin H."/>
            <person name="Meijer H.J."/>
            <person name="Moore B."/>
            <person name="Morris P."/>
            <person name="Phuntmart V."/>
            <person name="Puiu D."/>
            <person name="Shetty J."/>
            <person name="Stajich J.E."/>
            <person name="Tripathy S."/>
            <person name="Wawra S."/>
            <person name="van West P."/>
            <person name="Whitty B.R."/>
            <person name="Coutinho P.M."/>
            <person name="Henrissat B."/>
            <person name="Martin F."/>
            <person name="Thomas P.D."/>
            <person name="Tyler B.M."/>
            <person name="De Vries R.P."/>
            <person name="Kamoun S."/>
            <person name="Yandell M."/>
            <person name="Tisserat N."/>
            <person name="Buell C.R."/>
        </authorList>
    </citation>
    <scope>NUCLEOTIDE SEQUENCE</scope>
    <source>
        <strain evidence="3">DAOM:BR144</strain>
    </source>
</reference>
<protein>
    <submittedName>
        <fullName evidence="2">Uncharacterized protein</fullName>
    </submittedName>
</protein>
<dbReference type="EMBL" id="GL376638">
    <property type="status" value="NOT_ANNOTATED_CDS"/>
    <property type="molecule type" value="Genomic_DNA"/>
</dbReference>
<name>K3WFH5_GLOUD</name>
<reference evidence="2" key="3">
    <citation type="submission" date="2015-02" db="UniProtKB">
        <authorList>
            <consortium name="EnsemblProtists"/>
        </authorList>
    </citation>
    <scope>IDENTIFICATION</scope>
    <source>
        <strain evidence="2">DAOM BR144</strain>
    </source>
</reference>
<dbReference type="eggNOG" id="ENOG502T320">
    <property type="taxonomic scope" value="Eukaryota"/>
</dbReference>
<dbReference type="STRING" id="431595.K3WFH5"/>
<sequence>MPMQKPQYPTAASYYEVRPSASSGLSPSPKSAPPRSNVVNGDGIGGDAAVQGSNNMAATLQHIVGQLEIITRTLSVLEERISLNEDRIADVTKMQKELLQHQRQQHIRKSYDYHED</sequence>
<feature type="compositionally biased region" description="Low complexity" evidence="1">
    <location>
        <begin position="19"/>
        <end position="29"/>
    </location>
</feature>
<dbReference type="HOGENOM" id="CLU_1829233_0_0_1"/>
<dbReference type="Proteomes" id="UP000019132">
    <property type="component" value="Unassembled WGS sequence"/>
</dbReference>
<dbReference type="VEuPathDB" id="FungiDB:PYU1_G003706"/>
<dbReference type="AlphaFoldDB" id="K3WFH5"/>
<dbReference type="EnsemblProtists" id="PYU1_T003716">
    <property type="protein sequence ID" value="PYU1_T003716"/>
    <property type="gene ID" value="PYU1_G003706"/>
</dbReference>
<dbReference type="InParanoid" id="K3WFH5"/>
<reference evidence="3" key="2">
    <citation type="submission" date="2010-04" db="EMBL/GenBank/DDBJ databases">
        <authorList>
            <person name="Buell R."/>
            <person name="Hamilton J."/>
            <person name="Hostetler J."/>
        </authorList>
    </citation>
    <scope>NUCLEOTIDE SEQUENCE [LARGE SCALE GENOMIC DNA]</scope>
    <source>
        <strain evidence="3">DAOM:BR144</strain>
    </source>
</reference>
<keyword evidence="3" id="KW-1185">Reference proteome</keyword>
<evidence type="ECO:0000256" key="1">
    <source>
        <dbReference type="SAM" id="MobiDB-lite"/>
    </source>
</evidence>